<keyword evidence="4" id="KW-1185">Reference proteome</keyword>
<reference evidence="3" key="1">
    <citation type="submission" date="2023-07" db="EMBL/GenBank/DDBJ databases">
        <authorList>
            <consortium name="AG Swart"/>
            <person name="Singh M."/>
            <person name="Singh A."/>
            <person name="Seah K."/>
            <person name="Emmerich C."/>
        </authorList>
    </citation>
    <scope>NUCLEOTIDE SEQUENCE</scope>
    <source>
        <strain evidence="3">DP1</strain>
    </source>
</reference>
<comment type="caution">
    <text evidence="3">The sequence shown here is derived from an EMBL/GenBank/DDBJ whole genome shotgun (WGS) entry which is preliminary data.</text>
</comment>
<feature type="compositionally biased region" description="Polar residues" evidence="2">
    <location>
        <begin position="48"/>
        <end position="61"/>
    </location>
</feature>
<proteinExistence type="predicted"/>
<dbReference type="EMBL" id="CAMPGE010029660">
    <property type="protein sequence ID" value="CAI2387140.1"/>
    <property type="molecule type" value="Genomic_DNA"/>
</dbReference>
<dbReference type="Proteomes" id="UP001295684">
    <property type="component" value="Unassembled WGS sequence"/>
</dbReference>
<feature type="coiled-coil region" evidence="1">
    <location>
        <begin position="203"/>
        <end position="230"/>
    </location>
</feature>
<feature type="coiled-coil region" evidence="1">
    <location>
        <begin position="262"/>
        <end position="391"/>
    </location>
</feature>
<evidence type="ECO:0000256" key="1">
    <source>
        <dbReference type="SAM" id="Coils"/>
    </source>
</evidence>
<organism evidence="3 4">
    <name type="scientific">Euplotes crassus</name>
    <dbReference type="NCBI Taxonomy" id="5936"/>
    <lineage>
        <taxon>Eukaryota</taxon>
        <taxon>Sar</taxon>
        <taxon>Alveolata</taxon>
        <taxon>Ciliophora</taxon>
        <taxon>Intramacronucleata</taxon>
        <taxon>Spirotrichea</taxon>
        <taxon>Hypotrichia</taxon>
        <taxon>Euplotida</taxon>
        <taxon>Euplotidae</taxon>
        <taxon>Moneuplotes</taxon>
    </lineage>
</organism>
<protein>
    <submittedName>
        <fullName evidence="3">Uncharacterized protein</fullName>
    </submittedName>
</protein>
<dbReference type="AlphaFoldDB" id="A0AAD2DBY4"/>
<accession>A0AAD2DBY4</accession>
<sequence>MSNAANMMMSTQPRLSHLYQMSTRKFAPNQTSSQFLSKFDSSKETEFRSQNSIAFSPNRNEGTSEKYSTNEKKRKSSKKKTSKHKRSSLIRNKDYTMVGDNKSSFLATGRKSPSSFCFSNKKEEPVVDMRVVNLDNEASQKSILNLQEIQQNYKTSKELLQECMKNYFVVIEFLNTLTTIKSERSHQISLLEDESIAPHIVNLKNLSMDIDGIQSQIQAFEASLQAIEKASKPKSHTKKRKSAANSPNISCLRSVGQFTDESQYLREKIEHLEQKCAKMEIDLKREKELRHVKYYRNDKKTAEIKKLSQEKDDFMNKCRKYETMLQEIELKNRNILDENHILNERVQDLVSQCDSMKKNPPMDQSDYQKKIRSLEVEIDELRDLVSSFEASVKIGGSQEDAKILLEKLSVMLLYKNVDHTFFSENQKELIRNLFGDYATAIYKKKITELINSKEKLEKEKQSILKDSKECSEKTMYYIKSFLKIHEIFQKHKSSLYKYSLKNILPSKDSLIDDKIGMIEKIHDLEHGSSQKGDDGCGLNSILSLSSQNKIYTKSSLNKTTNVSGLLSHGQTRGQKRGSQDFLMQTCCNFKNGSKFNLIDQEESSLNNSQEKENLILDF</sequence>
<feature type="region of interest" description="Disordered" evidence="2">
    <location>
        <begin position="30"/>
        <end position="93"/>
    </location>
</feature>
<feature type="coiled-coil region" evidence="1">
    <location>
        <begin position="439"/>
        <end position="473"/>
    </location>
</feature>
<evidence type="ECO:0000313" key="3">
    <source>
        <dbReference type="EMBL" id="CAI2387140.1"/>
    </source>
</evidence>
<gene>
    <name evidence="3" type="ORF">ECRASSUSDP1_LOCUS28768</name>
</gene>
<keyword evidence="1" id="KW-0175">Coiled coil</keyword>
<feature type="compositionally biased region" description="Basic residues" evidence="2">
    <location>
        <begin position="72"/>
        <end position="88"/>
    </location>
</feature>
<feature type="compositionally biased region" description="Basic and acidic residues" evidence="2">
    <location>
        <begin position="62"/>
        <end position="71"/>
    </location>
</feature>
<evidence type="ECO:0000313" key="4">
    <source>
        <dbReference type="Proteomes" id="UP001295684"/>
    </source>
</evidence>
<evidence type="ECO:0000256" key="2">
    <source>
        <dbReference type="SAM" id="MobiDB-lite"/>
    </source>
</evidence>
<name>A0AAD2DBY4_EUPCR</name>